<feature type="transmembrane region" description="Helical" evidence="1">
    <location>
        <begin position="46"/>
        <end position="69"/>
    </location>
</feature>
<accession>A0A4R5UGV3</accession>
<dbReference type="PANTHER" id="PTHR43798">
    <property type="entry name" value="MONOACYLGLYCEROL LIPASE"/>
    <property type="match status" value="1"/>
</dbReference>
<sequence length="383" mass="43057">MTPLRPLISLISSLILIISIYLFWTWYRGEVVQRPDATFEVHRDAWRLWVGGLLLAWSFLGRWPTLFLLTRPDTAPMRKGNENGIVITGADGERLQVFIDGPANAPTMLLTHGWSLDHSVWQYGVRDLSRDFRVVTWDLPGLGRSSAKQVSLSNMADNLQVLLGHLQQPVLLVGHSIGGMAIQTLLRDHPDVQKQAVAGVVLVNTTYTNPLRTIILSPLLRLLRWPLIEPMMWLQIILKPLAWLMSWQSYLSGSMHLTARLGYGTMVTRSQLEHTAWLMTTNSPSVQARGDLAMFRWRATETLAAISVPTLVLAGEADIVTKPDASRHIAQTVPGAFLQTFGHVNHMGFLEKSQDYNVAIRDFATKIFRQHTHRPSAASPLQR</sequence>
<dbReference type="GO" id="GO:0016020">
    <property type="term" value="C:membrane"/>
    <property type="evidence" value="ECO:0007669"/>
    <property type="project" value="TreeGrafter"/>
</dbReference>
<dbReference type="AlphaFoldDB" id="A0A4R5UGV3"/>
<keyword evidence="1" id="KW-0812">Transmembrane</keyword>
<dbReference type="EMBL" id="SMTL01000003">
    <property type="protein sequence ID" value="TDK35170.1"/>
    <property type="molecule type" value="Genomic_DNA"/>
</dbReference>
<dbReference type="Proteomes" id="UP000295238">
    <property type="component" value="Unassembled WGS sequence"/>
</dbReference>
<gene>
    <name evidence="3" type="ORF">E2F50_12965</name>
</gene>
<evidence type="ECO:0000259" key="2">
    <source>
        <dbReference type="Pfam" id="PF00561"/>
    </source>
</evidence>
<comment type="caution">
    <text evidence="3">The sequence shown here is derived from an EMBL/GenBank/DDBJ whole genome shotgun (WGS) entry which is preliminary data.</text>
</comment>
<evidence type="ECO:0000313" key="4">
    <source>
        <dbReference type="Proteomes" id="UP000295238"/>
    </source>
</evidence>
<dbReference type="SUPFAM" id="SSF53474">
    <property type="entry name" value="alpha/beta-Hydrolases"/>
    <property type="match status" value="1"/>
</dbReference>
<keyword evidence="1" id="KW-1133">Transmembrane helix</keyword>
<reference evidence="3 4" key="1">
    <citation type="submission" date="2019-03" db="EMBL/GenBank/DDBJ databases">
        <title>Rhizobium sp. nov., an bacterium isolated from biocrust in Mu Us Desert.</title>
        <authorList>
            <person name="Lixiong L."/>
        </authorList>
    </citation>
    <scope>NUCLEOTIDE SEQUENCE [LARGE SCALE GENOMIC DNA]</scope>
    <source>
        <strain evidence="3 4">SPY-1</strain>
    </source>
</reference>
<dbReference type="Gene3D" id="3.40.50.1820">
    <property type="entry name" value="alpha/beta hydrolase"/>
    <property type="match status" value="1"/>
</dbReference>
<feature type="domain" description="AB hydrolase-1" evidence="2">
    <location>
        <begin position="106"/>
        <end position="352"/>
    </location>
</feature>
<evidence type="ECO:0000313" key="3">
    <source>
        <dbReference type="EMBL" id="TDK35170.1"/>
    </source>
</evidence>
<dbReference type="InterPro" id="IPR000073">
    <property type="entry name" value="AB_hydrolase_1"/>
</dbReference>
<proteinExistence type="predicted"/>
<evidence type="ECO:0000256" key="1">
    <source>
        <dbReference type="SAM" id="Phobius"/>
    </source>
</evidence>
<dbReference type="GO" id="GO:0016787">
    <property type="term" value="F:hydrolase activity"/>
    <property type="evidence" value="ECO:0007669"/>
    <property type="project" value="UniProtKB-KW"/>
</dbReference>
<keyword evidence="4" id="KW-1185">Reference proteome</keyword>
<feature type="transmembrane region" description="Helical" evidence="1">
    <location>
        <begin position="7"/>
        <end position="26"/>
    </location>
</feature>
<keyword evidence="1" id="KW-0472">Membrane</keyword>
<name>A0A4R5UGV3_9HYPH</name>
<dbReference type="PANTHER" id="PTHR43798:SF33">
    <property type="entry name" value="HYDROLASE, PUTATIVE (AFU_ORTHOLOGUE AFUA_2G14860)-RELATED"/>
    <property type="match status" value="1"/>
</dbReference>
<dbReference type="Pfam" id="PF00561">
    <property type="entry name" value="Abhydrolase_1"/>
    <property type="match status" value="1"/>
</dbReference>
<organism evidence="3 4">
    <name type="scientific">Rhizobium deserti</name>
    <dbReference type="NCBI Taxonomy" id="2547961"/>
    <lineage>
        <taxon>Bacteria</taxon>
        <taxon>Pseudomonadati</taxon>
        <taxon>Pseudomonadota</taxon>
        <taxon>Alphaproteobacteria</taxon>
        <taxon>Hyphomicrobiales</taxon>
        <taxon>Rhizobiaceae</taxon>
        <taxon>Rhizobium/Agrobacterium group</taxon>
        <taxon>Rhizobium</taxon>
    </lineage>
</organism>
<dbReference type="InterPro" id="IPR029058">
    <property type="entry name" value="AB_hydrolase_fold"/>
</dbReference>
<dbReference type="InterPro" id="IPR050266">
    <property type="entry name" value="AB_hydrolase_sf"/>
</dbReference>
<keyword evidence="3" id="KW-0378">Hydrolase</keyword>
<protein>
    <submittedName>
        <fullName evidence="3">Alpha/beta hydrolase</fullName>
    </submittedName>
</protein>